<dbReference type="InterPro" id="IPR036411">
    <property type="entry name" value="TorD-like_sf"/>
</dbReference>
<keyword evidence="3" id="KW-1185">Reference proteome</keyword>
<dbReference type="STRING" id="319225.Plut_2045"/>
<dbReference type="EMBL" id="CP000096">
    <property type="protein sequence ID" value="ABB24887.1"/>
    <property type="molecule type" value="Genomic_DNA"/>
</dbReference>
<dbReference type="KEGG" id="plt:Plut_2045"/>
<dbReference type="InterPro" id="IPR050289">
    <property type="entry name" value="TorD/DmsD_chaperones"/>
</dbReference>
<dbReference type="eggNOG" id="COG3381">
    <property type="taxonomic scope" value="Bacteria"/>
</dbReference>
<dbReference type="InterPro" id="IPR020945">
    <property type="entry name" value="DMSO/NO3_reduct_chaperone"/>
</dbReference>
<dbReference type="Proteomes" id="UP000002709">
    <property type="component" value="Chromosome"/>
</dbReference>
<keyword evidence="1" id="KW-0143">Chaperone</keyword>
<organism evidence="2 3">
    <name type="scientific">Chlorobium luteolum (strain DSM 273 / BCRC 81028 / 2530)</name>
    <name type="common">Pelodictyon luteolum</name>
    <dbReference type="NCBI Taxonomy" id="319225"/>
    <lineage>
        <taxon>Bacteria</taxon>
        <taxon>Pseudomonadati</taxon>
        <taxon>Chlorobiota</taxon>
        <taxon>Chlorobiia</taxon>
        <taxon>Chlorobiales</taxon>
        <taxon>Chlorobiaceae</taxon>
        <taxon>Chlorobium/Pelodictyon group</taxon>
        <taxon>Pelodictyon</taxon>
    </lineage>
</organism>
<dbReference type="PANTHER" id="PTHR34227">
    <property type="entry name" value="CHAPERONE PROTEIN YCDY"/>
    <property type="match status" value="1"/>
</dbReference>
<sequence length="199" mass="22442">MTGFYDTTFMNNAGDPRDPRQQALTYRFFSRSFAYPNEAFIKELKTSLEELKDAPDVFGEMLAAFACEGIEAMQGEYTRLFLNGYPTTPCVPYESVYREKRMLGDASIGVQAAYSEWEMTVAPGLIDHIATEFEFLAFLSSAESMGGTLAEDARKASETFMKEHLCRWMPRLAADLDKAATMEPYRLLARALQTIRCPA</sequence>
<evidence type="ECO:0000313" key="3">
    <source>
        <dbReference type="Proteomes" id="UP000002709"/>
    </source>
</evidence>
<dbReference type="AlphaFoldDB" id="Q3B194"/>
<gene>
    <name evidence="2" type="ordered locus">Plut_2045</name>
</gene>
<dbReference type="Pfam" id="PF02613">
    <property type="entry name" value="Nitrate_red_del"/>
    <property type="match status" value="1"/>
</dbReference>
<dbReference type="SUPFAM" id="SSF89155">
    <property type="entry name" value="TorD-like"/>
    <property type="match status" value="1"/>
</dbReference>
<reference evidence="3" key="1">
    <citation type="submission" date="2005-08" db="EMBL/GenBank/DDBJ databases">
        <title>Complete sequence of Pelodictyon luteolum DSM 273.</title>
        <authorList>
            <consortium name="US DOE Joint Genome Institute"/>
            <person name="Copeland A."/>
            <person name="Lucas S."/>
            <person name="Lapidus A."/>
            <person name="Barry K."/>
            <person name="Detter J.C."/>
            <person name="Glavina T."/>
            <person name="Hammon N."/>
            <person name="Israni S."/>
            <person name="Pitluck S."/>
            <person name="Bryant D."/>
            <person name="Schmutz J."/>
            <person name="Larimer F."/>
            <person name="Land M."/>
            <person name="Kyrpides N."/>
            <person name="Ivanova N."/>
            <person name="Richardson P."/>
        </authorList>
    </citation>
    <scope>NUCLEOTIDE SEQUENCE [LARGE SCALE GENOMIC DNA]</scope>
    <source>
        <strain evidence="3">DSM 273 / BCRC 81028 / 2530</strain>
    </source>
</reference>
<evidence type="ECO:0000256" key="1">
    <source>
        <dbReference type="ARBA" id="ARBA00023186"/>
    </source>
</evidence>
<evidence type="ECO:0000313" key="2">
    <source>
        <dbReference type="EMBL" id="ABB24887.1"/>
    </source>
</evidence>
<proteinExistence type="predicted"/>
<dbReference type="PANTHER" id="PTHR34227:SF1">
    <property type="entry name" value="DIMETHYL SULFOXIDE REDUCTASE CHAPERONE-RELATED"/>
    <property type="match status" value="1"/>
</dbReference>
<name>Q3B194_CHLL3</name>
<accession>Q3B194</accession>
<dbReference type="HOGENOM" id="CLU_077650_5_0_10"/>
<dbReference type="Gene3D" id="1.10.3480.10">
    <property type="entry name" value="TorD-like"/>
    <property type="match status" value="1"/>
</dbReference>
<evidence type="ECO:0008006" key="4">
    <source>
        <dbReference type="Google" id="ProtNLM"/>
    </source>
</evidence>
<protein>
    <recommendedName>
        <fullName evidence="4">Cytoplasmic chaperone TorD family protein</fullName>
    </recommendedName>
</protein>